<evidence type="ECO:0000256" key="1">
    <source>
        <dbReference type="ARBA" id="ARBA00005384"/>
    </source>
</evidence>
<keyword evidence="9" id="KW-1185">Reference proteome</keyword>
<dbReference type="PANTHER" id="PTHR46577">
    <property type="entry name" value="HTH-TYPE TRANSCRIPTIONAL REGULATORY PROTEIN GABR"/>
    <property type="match status" value="1"/>
</dbReference>
<feature type="region of interest" description="Disordered" evidence="6">
    <location>
        <begin position="86"/>
        <end position="142"/>
    </location>
</feature>
<sequence>MRHAFPMNLVLDTEQRPGRTARERLTGQLRAALLSGQAGARDPLPSTRSLAAAVGVSRGTVVAAYEDLAGEGYVVTVPGSGTFVADDLPGSPRIGWDTADAPRPAAEPGPPREGAGSRPSPAGEPAGTGGPVINLSPGSPSTRFHAHRDWAAAWRSAVRAELPSLPPPAAGTEELRSLIAEHLRAARGVRCDPDDVVVTAGTSDGLGLLVQGLRPEGPTGARIATEDPGYPAARRVIARLDATPVPIPVSDGGMDAAALAAAPGPFAAVLLTPSHQYPLGGRLPVAARLALLAWARDAGAIVIEDDYDSDFRHGAPSLPTIASLDGEHRVALVGSYSKTLSPWLRCGYLVVPDASLRRRVLDVRADLGQPVSGLVQAALAEFLRSGGLRRHLIRVGREYAHRRALVIDATAHLAPRVGLAAIEGGLHAALTWTRGRSAEQVIARLADRGIRVASLEAYRHPVHAEGAARRPQGIVFGYGAPTDLQLQRALAEIAAALADGGSGAAVRAGTRARRRTGDTLEA</sequence>
<evidence type="ECO:0000256" key="3">
    <source>
        <dbReference type="ARBA" id="ARBA00023015"/>
    </source>
</evidence>
<dbReference type="PRINTS" id="PR00035">
    <property type="entry name" value="HTHGNTR"/>
</dbReference>
<keyword evidence="8" id="KW-0032">Aminotransferase</keyword>
<dbReference type="EMBL" id="JAEHOH010000010">
    <property type="protein sequence ID" value="MBK0418941.1"/>
    <property type="molecule type" value="Genomic_DNA"/>
</dbReference>
<dbReference type="Pfam" id="PF00392">
    <property type="entry name" value="GntR"/>
    <property type="match status" value="1"/>
</dbReference>
<dbReference type="GO" id="GO:0003677">
    <property type="term" value="F:DNA binding"/>
    <property type="evidence" value="ECO:0007669"/>
    <property type="project" value="UniProtKB-KW"/>
</dbReference>
<dbReference type="SMART" id="SM00345">
    <property type="entry name" value="HTH_GNTR"/>
    <property type="match status" value="1"/>
</dbReference>
<proteinExistence type="inferred from homology"/>
<dbReference type="InterPro" id="IPR004839">
    <property type="entry name" value="Aminotransferase_I/II_large"/>
</dbReference>
<dbReference type="InterPro" id="IPR015421">
    <property type="entry name" value="PyrdxlP-dep_Trfase_major"/>
</dbReference>
<gene>
    <name evidence="8" type="ORF">JD276_07825</name>
</gene>
<dbReference type="Proteomes" id="UP000608530">
    <property type="component" value="Unassembled WGS sequence"/>
</dbReference>
<dbReference type="PROSITE" id="PS50949">
    <property type="entry name" value="HTH_GNTR"/>
    <property type="match status" value="1"/>
</dbReference>
<comment type="caution">
    <text evidence="8">The sequence shown here is derived from an EMBL/GenBank/DDBJ whole genome shotgun (WGS) entry which is preliminary data.</text>
</comment>
<dbReference type="RefSeq" id="WP_200115092.1">
    <property type="nucleotide sequence ID" value="NZ_JAEHOH010000010.1"/>
</dbReference>
<dbReference type="CDD" id="cd00609">
    <property type="entry name" value="AAT_like"/>
    <property type="match status" value="1"/>
</dbReference>
<evidence type="ECO:0000259" key="7">
    <source>
        <dbReference type="PROSITE" id="PS50949"/>
    </source>
</evidence>
<dbReference type="Gene3D" id="3.40.640.10">
    <property type="entry name" value="Type I PLP-dependent aspartate aminotransferase-like (Major domain)"/>
    <property type="match status" value="1"/>
</dbReference>
<reference evidence="8" key="1">
    <citation type="submission" date="2020-12" db="EMBL/GenBank/DDBJ databases">
        <title>Leucobacter sp. CAS1, isolated from Chromium sludge.</title>
        <authorList>
            <person name="Xu Z."/>
        </authorList>
    </citation>
    <scope>NUCLEOTIDE SEQUENCE</scope>
    <source>
        <strain evidence="8">CSA1</strain>
    </source>
</reference>
<keyword evidence="5" id="KW-0804">Transcription</keyword>
<dbReference type="SUPFAM" id="SSF53383">
    <property type="entry name" value="PLP-dependent transferases"/>
    <property type="match status" value="1"/>
</dbReference>
<keyword evidence="8" id="KW-0808">Transferase</keyword>
<dbReference type="Gene3D" id="1.10.10.10">
    <property type="entry name" value="Winged helix-like DNA-binding domain superfamily/Winged helix DNA-binding domain"/>
    <property type="match status" value="1"/>
</dbReference>
<dbReference type="PANTHER" id="PTHR46577:SF1">
    <property type="entry name" value="HTH-TYPE TRANSCRIPTIONAL REGULATORY PROTEIN GABR"/>
    <property type="match status" value="1"/>
</dbReference>
<evidence type="ECO:0000313" key="9">
    <source>
        <dbReference type="Proteomes" id="UP000608530"/>
    </source>
</evidence>
<dbReference type="InterPro" id="IPR036388">
    <property type="entry name" value="WH-like_DNA-bd_sf"/>
</dbReference>
<name>A0A934UUZ4_9MICO</name>
<evidence type="ECO:0000256" key="6">
    <source>
        <dbReference type="SAM" id="MobiDB-lite"/>
    </source>
</evidence>
<organism evidence="8 9">
    <name type="scientific">Leucobacter chromiisoli</name>
    <dbReference type="NCBI Taxonomy" id="2796471"/>
    <lineage>
        <taxon>Bacteria</taxon>
        <taxon>Bacillati</taxon>
        <taxon>Actinomycetota</taxon>
        <taxon>Actinomycetes</taxon>
        <taxon>Micrococcales</taxon>
        <taxon>Microbacteriaceae</taxon>
        <taxon>Leucobacter</taxon>
    </lineage>
</organism>
<dbReference type="GO" id="GO:0030170">
    <property type="term" value="F:pyridoxal phosphate binding"/>
    <property type="evidence" value="ECO:0007669"/>
    <property type="project" value="InterPro"/>
</dbReference>
<dbReference type="InterPro" id="IPR051446">
    <property type="entry name" value="HTH_trans_reg/aminotransferase"/>
</dbReference>
<dbReference type="Pfam" id="PF00155">
    <property type="entry name" value="Aminotran_1_2"/>
    <property type="match status" value="1"/>
</dbReference>
<feature type="compositionally biased region" description="Low complexity" evidence="6">
    <location>
        <begin position="112"/>
        <end position="121"/>
    </location>
</feature>
<keyword evidence="3" id="KW-0805">Transcription regulation</keyword>
<dbReference type="InterPro" id="IPR000524">
    <property type="entry name" value="Tscrpt_reg_HTH_GntR"/>
</dbReference>
<dbReference type="CDD" id="cd07377">
    <property type="entry name" value="WHTH_GntR"/>
    <property type="match status" value="1"/>
</dbReference>
<evidence type="ECO:0000313" key="8">
    <source>
        <dbReference type="EMBL" id="MBK0418941.1"/>
    </source>
</evidence>
<evidence type="ECO:0000256" key="2">
    <source>
        <dbReference type="ARBA" id="ARBA00022898"/>
    </source>
</evidence>
<evidence type="ECO:0000256" key="4">
    <source>
        <dbReference type="ARBA" id="ARBA00023125"/>
    </source>
</evidence>
<dbReference type="SUPFAM" id="SSF46785">
    <property type="entry name" value="Winged helix' DNA-binding domain"/>
    <property type="match status" value="1"/>
</dbReference>
<dbReference type="InterPro" id="IPR015424">
    <property type="entry name" value="PyrdxlP-dep_Trfase"/>
</dbReference>
<dbReference type="GO" id="GO:0008483">
    <property type="term" value="F:transaminase activity"/>
    <property type="evidence" value="ECO:0007669"/>
    <property type="project" value="UniProtKB-KW"/>
</dbReference>
<dbReference type="InterPro" id="IPR036390">
    <property type="entry name" value="WH_DNA-bd_sf"/>
</dbReference>
<dbReference type="GO" id="GO:0003700">
    <property type="term" value="F:DNA-binding transcription factor activity"/>
    <property type="evidence" value="ECO:0007669"/>
    <property type="project" value="InterPro"/>
</dbReference>
<keyword evidence="4" id="KW-0238">DNA-binding</keyword>
<feature type="domain" description="HTH gntR-type" evidence="7">
    <location>
        <begin position="19"/>
        <end position="87"/>
    </location>
</feature>
<accession>A0A934UUZ4</accession>
<evidence type="ECO:0000256" key="5">
    <source>
        <dbReference type="ARBA" id="ARBA00023163"/>
    </source>
</evidence>
<keyword evidence="2" id="KW-0663">Pyridoxal phosphate</keyword>
<protein>
    <submittedName>
        <fullName evidence="8">PLP-dependent aminotransferase family protein</fullName>
    </submittedName>
</protein>
<dbReference type="AlphaFoldDB" id="A0A934UUZ4"/>
<comment type="similarity">
    <text evidence="1">In the C-terminal section; belongs to the class-I pyridoxal-phosphate-dependent aminotransferase family.</text>
</comment>